<dbReference type="PANTHER" id="PTHR12461">
    <property type="entry name" value="HYPOXIA-INDUCIBLE FACTOR 1 ALPHA INHIBITOR-RELATED"/>
    <property type="match status" value="1"/>
</dbReference>
<reference evidence="2" key="2">
    <citation type="submission" date="2025-09" db="UniProtKB">
        <authorList>
            <consortium name="Ensembl"/>
        </authorList>
    </citation>
    <scope>IDENTIFICATION</scope>
</reference>
<protein>
    <submittedName>
        <fullName evidence="2">Jumonji domain containing 7</fullName>
    </submittedName>
</protein>
<dbReference type="Proteomes" id="UP001108240">
    <property type="component" value="Unplaced"/>
</dbReference>
<dbReference type="Gene3D" id="2.60.120.10">
    <property type="entry name" value="Jelly Rolls"/>
    <property type="match status" value="2"/>
</dbReference>
<sequence length="237" mass="28440">MKIGLLRKQCYYKVFCLFVFRHNQNISISVTSVFSSSELILMMQWYLDGPLSPFQFYRDWIGPNKPCIIHNAFSDWPALSRHSNNTRWLLYFVTLQIFFMLKQQHYRLTKHYFSVVHKNHYGNLYCVISGQKEFILLLPMDRPFIPYGKEHFLYPAVSFVLTWPQDYLFEIADEEDTTKVMLYLPSLWFQHVQQPHGCIAVNFWYNMECDIKYNYFQLVESLTNAAEMCMYIFGDLE</sequence>
<evidence type="ECO:0000313" key="2">
    <source>
        <dbReference type="Ensembl" id="ENSCCRP00000104757.1"/>
    </source>
</evidence>
<dbReference type="GeneTree" id="ENSGT00900000141196"/>
<dbReference type="InterPro" id="IPR041667">
    <property type="entry name" value="Cupin_8"/>
</dbReference>
<proteinExistence type="predicted"/>
<evidence type="ECO:0000259" key="1">
    <source>
        <dbReference type="Pfam" id="PF13621"/>
    </source>
</evidence>
<dbReference type="AlphaFoldDB" id="A0A9J7XAY5"/>
<keyword evidence="3" id="KW-1185">Reference proteome</keyword>
<dbReference type="Ensembl" id="ENSCCRT00000140792.1">
    <property type="protein sequence ID" value="ENSCCRP00000104757.1"/>
    <property type="gene ID" value="ENSCCRG00000044105.2"/>
</dbReference>
<name>A0A9J7XAY5_CYPCA</name>
<dbReference type="PANTHER" id="PTHR12461:SF99">
    <property type="entry name" value="BIFUNCTIONAL PEPTIDASE AND (3S)-LYSYL HYDROXYLASE JMJD7"/>
    <property type="match status" value="1"/>
</dbReference>
<dbReference type="InterPro" id="IPR014710">
    <property type="entry name" value="RmlC-like_jellyroll"/>
</dbReference>
<evidence type="ECO:0000313" key="3">
    <source>
        <dbReference type="Proteomes" id="UP001108240"/>
    </source>
</evidence>
<accession>A0A9J7XAY5</accession>
<dbReference type="Pfam" id="PF13621">
    <property type="entry name" value="Cupin_8"/>
    <property type="match status" value="1"/>
</dbReference>
<organism evidence="2 3">
    <name type="scientific">Cyprinus carpio carpio</name>
    <dbReference type="NCBI Taxonomy" id="630221"/>
    <lineage>
        <taxon>Eukaryota</taxon>
        <taxon>Metazoa</taxon>
        <taxon>Chordata</taxon>
        <taxon>Craniata</taxon>
        <taxon>Vertebrata</taxon>
        <taxon>Euteleostomi</taxon>
        <taxon>Actinopterygii</taxon>
        <taxon>Neopterygii</taxon>
        <taxon>Teleostei</taxon>
        <taxon>Ostariophysi</taxon>
        <taxon>Cypriniformes</taxon>
        <taxon>Cyprinidae</taxon>
        <taxon>Cyprininae</taxon>
        <taxon>Cyprinus</taxon>
    </lineage>
</organism>
<feature type="domain" description="Cupin-like" evidence="1">
    <location>
        <begin position="111"/>
        <end position="210"/>
    </location>
</feature>
<reference evidence="2" key="1">
    <citation type="submission" date="2025-08" db="UniProtKB">
        <authorList>
            <consortium name="Ensembl"/>
        </authorList>
    </citation>
    <scope>IDENTIFICATION</scope>
</reference>
<dbReference type="SUPFAM" id="SSF51197">
    <property type="entry name" value="Clavaminate synthase-like"/>
    <property type="match status" value="1"/>
</dbReference>